<proteinExistence type="predicted"/>
<dbReference type="SUPFAM" id="SSF50249">
    <property type="entry name" value="Nucleic acid-binding proteins"/>
    <property type="match status" value="1"/>
</dbReference>
<protein>
    <recommendedName>
        <fullName evidence="3">Single-stranded DNA-binding protein</fullName>
    </recommendedName>
</protein>
<evidence type="ECO:0000313" key="4">
    <source>
        <dbReference type="EMBL" id="MBC5049080.1"/>
    </source>
</evidence>
<dbReference type="EMBL" id="JACNQW010000049">
    <property type="protein sequence ID" value="MBC5049080.1"/>
    <property type="molecule type" value="Genomic_DNA"/>
</dbReference>
<evidence type="ECO:0000313" key="5">
    <source>
        <dbReference type="Proteomes" id="UP000646540"/>
    </source>
</evidence>
<keyword evidence="2" id="KW-0238">DNA-binding</keyword>
<evidence type="ECO:0000256" key="1">
    <source>
        <dbReference type="ARBA" id="ARBA00022705"/>
    </source>
</evidence>
<accession>A0A8H9ZZ20</accession>
<dbReference type="Gene3D" id="2.40.50.140">
    <property type="entry name" value="Nucleic acid-binding proteins"/>
    <property type="match status" value="1"/>
</dbReference>
<dbReference type="GO" id="GO:0006260">
    <property type="term" value="P:DNA replication"/>
    <property type="evidence" value="ECO:0007669"/>
    <property type="project" value="UniProtKB-KW"/>
</dbReference>
<keyword evidence="1" id="KW-0235">DNA replication</keyword>
<reference evidence="4" key="1">
    <citation type="submission" date="2020-08" db="EMBL/GenBank/DDBJ databases">
        <title>Genomic evolution and epidemiology of Klebsiella pneumoniae from a major hospital in Beijing, China, over a fifteen-year period: dissemination of known and novel high-risk clones.</title>
        <authorList>
            <person name="Palmieri M."/>
        </authorList>
    </citation>
    <scope>NUCLEOTIDE SEQUENCE</scope>
    <source>
        <strain evidence="4">K7050</strain>
    </source>
</reference>
<comment type="caution">
    <text evidence="4">The sequence shown here is derived from an EMBL/GenBank/DDBJ whole genome shotgun (WGS) entry which is preliminary data.</text>
</comment>
<dbReference type="AlphaFoldDB" id="A0A8H9ZZ20"/>
<dbReference type="Proteomes" id="UP000646540">
    <property type="component" value="Unassembled WGS sequence"/>
</dbReference>
<dbReference type="Pfam" id="PF02303">
    <property type="entry name" value="Phage_DNA_bind"/>
    <property type="match status" value="1"/>
</dbReference>
<dbReference type="RefSeq" id="WP_186939881.1">
    <property type="nucleotide sequence ID" value="NZ_JACNQW010000049.1"/>
</dbReference>
<gene>
    <name evidence="4" type="ORF">H8L09_27545</name>
</gene>
<dbReference type="GO" id="GO:0003697">
    <property type="term" value="F:single-stranded DNA binding"/>
    <property type="evidence" value="ECO:0007669"/>
    <property type="project" value="InterPro"/>
</dbReference>
<dbReference type="InterPro" id="IPR012340">
    <property type="entry name" value="NA-bd_OB-fold"/>
</dbReference>
<organism evidence="4 5">
    <name type="scientific">Klebsiella quasipneumoniae</name>
    <dbReference type="NCBI Taxonomy" id="1463165"/>
    <lineage>
        <taxon>Bacteria</taxon>
        <taxon>Pseudomonadati</taxon>
        <taxon>Pseudomonadota</taxon>
        <taxon>Gammaproteobacteria</taxon>
        <taxon>Enterobacterales</taxon>
        <taxon>Enterobacteriaceae</taxon>
        <taxon>Klebsiella/Raoultella group</taxon>
        <taxon>Klebsiella</taxon>
        <taxon>Klebsiella pneumoniae complex</taxon>
    </lineage>
</organism>
<name>A0A8H9ZZ20_9ENTR</name>
<dbReference type="InterPro" id="IPR003512">
    <property type="entry name" value="Phage_M13_G5P_DNA-bd"/>
</dbReference>
<sequence length="86" mass="9649">MILVEILDGTVNSRSFTSNGKEVQFFEQTAFVHLGDHYPAKFSISLQKNQSAYPPGEYVLSPASLRVGNYGSLEFQRNIILEPLKN</sequence>
<evidence type="ECO:0000256" key="2">
    <source>
        <dbReference type="ARBA" id="ARBA00023125"/>
    </source>
</evidence>
<evidence type="ECO:0000256" key="3">
    <source>
        <dbReference type="ARBA" id="ARBA00030596"/>
    </source>
</evidence>